<keyword evidence="2" id="KW-1185">Reference proteome</keyword>
<name>A0A9N9F5F9_9GLOM</name>
<dbReference type="EMBL" id="CAJVPK010000437">
    <property type="protein sequence ID" value="CAG8510293.1"/>
    <property type="molecule type" value="Genomic_DNA"/>
</dbReference>
<protein>
    <submittedName>
        <fullName evidence="1">8174_t:CDS:1</fullName>
    </submittedName>
</protein>
<dbReference type="OrthoDB" id="2474266at2759"/>
<accession>A0A9N9F5F9</accession>
<gene>
    <name evidence="1" type="ORF">DEBURN_LOCUS5138</name>
</gene>
<evidence type="ECO:0000313" key="2">
    <source>
        <dbReference type="Proteomes" id="UP000789706"/>
    </source>
</evidence>
<sequence>MSQEEETLYCPVGHSNEIYNFQRIYIGINIGYCNLCNKEHFSREFGAWSNGNVEIDKSCFISRSIHTLHRLYNSLEDIKSGTSQDPNLLKSNETSISSVKTYYIDSKELQECIDWEKEIQSHAKKKI</sequence>
<organism evidence="1 2">
    <name type="scientific">Diversispora eburnea</name>
    <dbReference type="NCBI Taxonomy" id="1213867"/>
    <lineage>
        <taxon>Eukaryota</taxon>
        <taxon>Fungi</taxon>
        <taxon>Fungi incertae sedis</taxon>
        <taxon>Mucoromycota</taxon>
        <taxon>Glomeromycotina</taxon>
        <taxon>Glomeromycetes</taxon>
        <taxon>Diversisporales</taxon>
        <taxon>Diversisporaceae</taxon>
        <taxon>Diversispora</taxon>
    </lineage>
</organism>
<dbReference type="Proteomes" id="UP000789706">
    <property type="component" value="Unassembled WGS sequence"/>
</dbReference>
<proteinExistence type="predicted"/>
<comment type="caution">
    <text evidence="1">The sequence shown here is derived from an EMBL/GenBank/DDBJ whole genome shotgun (WGS) entry which is preliminary data.</text>
</comment>
<reference evidence="1" key="1">
    <citation type="submission" date="2021-06" db="EMBL/GenBank/DDBJ databases">
        <authorList>
            <person name="Kallberg Y."/>
            <person name="Tangrot J."/>
            <person name="Rosling A."/>
        </authorList>
    </citation>
    <scope>NUCLEOTIDE SEQUENCE</scope>
    <source>
        <strain evidence="1">AZ414A</strain>
    </source>
</reference>
<dbReference type="AlphaFoldDB" id="A0A9N9F5F9"/>
<evidence type="ECO:0000313" key="1">
    <source>
        <dbReference type="EMBL" id="CAG8510293.1"/>
    </source>
</evidence>